<evidence type="ECO:0000313" key="2">
    <source>
        <dbReference type="EMBL" id="CAK7216201.1"/>
    </source>
</evidence>
<accession>A0ABP0BAJ0</accession>
<dbReference type="Proteomes" id="UP001642482">
    <property type="component" value="Unassembled WGS sequence"/>
</dbReference>
<name>A0ABP0BAJ0_9PEZI</name>
<keyword evidence="3" id="KW-1185">Reference proteome</keyword>
<sequence length="625" mass="69509">MDPNSVHQPPTDQERDLFFYGLPSTPRLVARTDSSELPWIARMSRGLEPVTDDDLVRQWNASRTDIQTRISAVLAEHSVDWTIYLPLVVNARKINSWNDRNRHASEGLVPGILHSLQLLPVDLYYLLLSAVTCMFMSQSSQHLSNIFDKKSGATGFDYLIRVRQVNEAILRFLPYPGQLIEQAASDTKQGSRGSLGCYVRLKNKNGSAVGGLFGLTSRHVAVGNMADHDKLYMAPPIVDTLKDDLAPMSVAWGSVWYFQDSLSELNKNNRGLSYVLHIHRKRLLGGEPSNAELELLDFTERCQRDYIPAIREVLEREIGDGDTSRRGSLGRTIGHVAVAGRHGHNARKGWSDWCLISPDDNNGKTNGTGEEHDSHEPTSGSLCDYYQNRVYMGAFIGSIYNTLLSNEAEDSKLLALQDLLDSEGFLALKAPSRPWVDNIGLDPTKPRPGQYVFKRGAISGMTVGQVSPIEAVLRKPLQGRDDAIAWSWPVLPLLRVLSSGIDVNPSFSMKGDSGSTIFNSDGEIIAMIDAGVTSDEPTCRLFHQHPADPSLQSAAPLPLDKMMPPQTPVPEPFVSWNAEMNLPQTKSETQSQPSKPRHHDITLATPIEWLFEDIELQTDFKPWII</sequence>
<evidence type="ECO:0000256" key="1">
    <source>
        <dbReference type="SAM" id="MobiDB-lite"/>
    </source>
</evidence>
<organism evidence="2 3">
    <name type="scientific">Sporothrix eucalyptigena</name>
    <dbReference type="NCBI Taxonomy" id="1812306"/>
    <lineage>
        <taxon>Eukaryota</taxon>
        <taxon>Fungi</taxon>
        <taxon>Dikarya</taxon>
        <taxon>Ascomycota</taxon>
        <taxon>Pezizomycotina</taxon>
        <taxon>Sordariomycetes</taxon>
        <taxon>Sordariomycetidae</taxon>
        <taxon>Ophiostomatales</taxon>
        <taxon>Ophiostomataceae</taxon>
        <taxon>Sporothrix</taxon>
    </lineage>
</organism>
<feature type="region of interest" description="Disordered" evidence="1">
    <location>
        <begin position="545"/>
        <end position="573"/>
    </location>
</feature>
<comment type="caution">
    <text evidence="2">The sequence shown here is derived from an EMBL/GenBank/DDBJ whole genome shotgun (WGS) entry which is preliminary data.</text>
</comment>
<evidence type="ECO:0000313" key="3">
    <source>
        <dbReference type="Proteomes" id="UP001642482"/>
    </source>
</evidence>
<proteinExistence type="predicted"/>
<protein>
    <submittedName>
        <fullName evidence="2">Uncharacterized protein</fullName>
    </submittedName>
</protein>
<reference evidence="2 3" key="1">
    <citation type="submission" date="2024-01" db="EMBL/GenBank/DDBJ databases">
        <authorList>
            <person name="Allen C."/>
            <person name="Tagirdzhanova G."/>
        </authorList>
    </citation>
    <scope>NUCLEOTIDE SEQUENCE [LARGE SCALE GENOMIC DNA]</scope>
</reference>
<dbReference type="EMBL" id="CAWUHD010000019">
    <property type="protein sequence ID" value="CAK7216201.1"/>
    <property type="molecule type" value="Genomic_DNA"/>
</dbReference>
<gene>
    <name evidence="2" type="ORF">SEUCBS140593_002795</name>
</gene>